<protein>
    <submittedName>
        <fullName evidence="1">Uncharacterized protein</fullName>
    </submittedName>
</protein>
<reference evidence="1" key="1">
    <citation type="submission" date="2021-02" db="EMBL/GenBank/DDBJ databases">
        <authorList>
            <person name="Nowell W R."/>
        </authorList>
    </citation>
    <scope>NUCLEOTIDE SEQUENCE</scope>
</reference>
<accession>A0A813XSI8</accession>
<comment type="caution">
    <text evidence="1">The sequence shown here is derived from an EMBL/GenBank/DDBJ whole genome shotgun (WGS) entry which is preliminary data.</text>
</comment>
<proteinExistence type="predicted"/>
<dbReference type="AlphaFoldDB" id="A0A813XSI8"/>
<organism evidence="1 2">
    <name type="scientific">Rotaria sordida</name>
    <dbReference type="NCBI Taxonomy" id="392033"/>
    <lineage>
        <taxon>Eukaryota</taxon>
        <taxon>Metazoa</taxon>
        <taxon>Spiralia</taxon>
        <taxon>Gnathifera</taxon>
        <taxon>Rotifera</taxon>
        <taxon>Eurotatoria</taxon>
        <taxon>Bdelloidea</taxon>
        <taxon>Philodinida</taxon>
        <taxon>Philodinidae</taxon>
        <taxon>Rotaria</taxon>
    </lineage>
</organism>
<evidence type="ECO:0000313" key="2">
    <source>
        <dbReference type="Proteomes" id="UP000663889"/>
    </source>
</evidence>
<dbReference type="EMBL" id="CAJNOU010000116">
    <property type="protein sequence ID" value="CAF0872318.1"/>
    <property type="molecule type" value="Genomic_DNA"/>
</dbReference>
<name>A0A813XSI8_9BILA</name>
<evidence type="ECO:0000313" key="1">
    <source>
        <dbReference type="EMBL" id="CAF0872318.1"/>
    </source>
</evidence>
<gene>
    <name evidence="1" type="ORF">SEV965_LOCUS4181</name>
</gene>
<dbReference type="Proteomes" id="UP000663889">
    <property type="component" value="Unassembled WGS sequence"/>
</dbReference>
<sequence>MANQAKSPSYEIVPFGLDHITDQRLHNLFRDLMHLDPMDKNGPMSGSCGHQTDQMEKFLSQTFGFRNIPGEYIVQGVRSFKLDNSVSSLKPETEIRFPSNTTNSFAMSVQEIMNWQRSYRVYADNNIRGMNKEFLKRALQGKSEDGEEAFRMKFVVRISTCPILMEFDAKIICRNLNDNWPNRIKLVSVTGIDFAGRKHDVGDILYYVSNWREVFQIDPQSRLPLVYNGRDFYVNVNEPRGKLHKERVQDSLMRMVRLRLQACDAEGVQVVVETGIGLGVFAGNHIGIDAKVRALSAKAILTVLERDASLYKNIRAVILALPRFNRSKSNHPVADTFDAFVNEFHKAKYNGPIPVLIADQDMHRLTVAIARQGFIVSELNPADSHGVFGEYWQNRGPAVEEKLALTTVGLLVQHHLINTEVLNENNYHLLTINEGSTLDWLAGVSNDNERMTTNCCSHQ</sequence>